<dbReference type="PANTHER" id="PTHR11941:SF54">
    <property type="entry name" value="ENOYL-COA HYDRATASE, MITOCHONDRIAL"/>
    <property type="match status" value="1"/>
</dbReference>
<dbReference type="InterPro" id="IPR029045">
    <property type="entry name" value="ClpP/crotonase-like_dom_sf"/>
</dbReference>
<proteinExistence type="predicted"/>
<dbReference type="CDD" id="cd06558">
    <property type="entry name" value="crotonase-like"/>
    <property type="match status" value="1"/>
</dbReference>
<organism evidence="2 3">
    <name type="scientific">Geodia barretti</name>
    <name type="common">Barrett's horny sponge</name>
    <dbReference type="NCBI Taxonomy" id="519541"/>
    <lineage>
        <taxon>Eukaryota</taxon>
        <taxon>Metazoa</taxon>
        <taxon>Porifera</taxon>
        <taxon>Demospongiae</taxon>
        <taxon>Heteroscleromorpha</taxon>
        <taxon>Tetractinellida</taxon>
        <taxon>Astrophorina</taxon>
        <taxon>Geodiidae</taxon>
        <taxon>Geodia</taxon>
    </lineage>
</organism>
<dbReference type="GO" id="GO:0006635">
    <property type="term" value="P:fatty acid beta-oxidation"/>
    <property type="evidence" value="ECO:0007669"/>
    <property type="project" value="TreeGrafter"/>
</dbReference>
<name>A0AA35TXH8_GEOBA</name>
<dbReference type="EMBL" id="CASHTH010004289">
    <property type="protein sequence ID" value="CAI8055594.1"/>
    <property type="molecule type" value="Genomic_DNA"/>
</dbReference>
<keyword evidence="3" id="KW-1185">Reference proteome</keyword>
<dbReference type="InterPro" id="IPR001753">
    <property type="entry name" value="Enoyl-CoA_hydra/iso"/>
</dbReference>
<dbReference type="Proteomes" id="UP001174909">
    <property type="component" value="Unassembled WGS sequence"/>
</dbReference>
<sequence>MTDAKPIISNADATLMDIGDGIARLELHSKLNIIGDGMLEVFDAALDEVETNWTGMIVATEAKNFSVGLNLILLLERAKSKDWDAISATLRNLQAVCTRLRMSSKPVVAATAGMALGGGCELAFGADAVQAFTESYLGLVELRVGLIPGGGGTKEMAFRCLEGQSPTAPVQTLFPYVNRAFDTLRESKVSQNATDAVELGYLRRTDAISSNQETHLEDAKGLVLSLHKADYRPSEPPQILVLGEEGITRLNLQTHLLRQAGTIDDYTQHLGNKLAFVLCGGTLSTPQFVTEQYLLDLEHEVFLSLCGEEETHSRIEATLQKARTAVGRAGRGTLKNTRPDELAAAALRGVVEKLPHFDLDAIDDVIIGCATHEGPQGYKRRPYCQFTRWVFLFPSCSDNNRFCASGLETITMGAEQNPIWTR</sequence>
<evidence type="ECO:0000259" key="1">
    <source>
        <dbReference type="Pfam" id="PF00108"/>
    </source>
</evidence>
<dbReference type="InterPro" id="IPR016039">
    <property type="entry name" value="Thiolase-like"/>
</dbReference>
<accession>A0AA35TXH8</accession>
<dbReference type="SUPFAM" id="SSF52096">
    <property type="entry name" value="ClpP/crotonase"/>
    <property type="match status" value="1"/>
</dbReference>
<dbReference type="PANTHER" id="PTHR11941">
    <property type="entry name" value="ENOYL-COA HYDRATASE-RELATED"/>
    <property type="match status" value="1"/>
</dbReference>
<dbReference type="Pfam" id="PF00378">
    <property type="entry name" value="ECH_1"/>
    <property type="match status" value="1"/>
</dbReference>
<dbReference type="GO" id="GO:0016747">
    <property type="term" value="F:acyltransferase activity, transferring groups other than amino-acyl groups"/>
    <property type="evidence" value="ECO:0007669"/>
    <property type="project" value="InterPro"/>
</dbReference>
<protein>
    <submittedName>
        <fullName evidence="2">Probable 3-hydroxyacyl-CoA dehydrogenase</fullName>
    </submittedName>
</protein>
<dbReference type="Gene3D" id="3.90.226.10">
    <property type="entry name" value="2-enoyl-CoA Hydratase, Chain A, domain 1"/>
    <property type="match status" value="1"/>
</dbReference>
<dbReference type="AlphaFoldDB" id="A0AA35TXH8"/>
<gene>
    <name evidence="2" type="ORF">GBAR_LOCUS30333</name>
</gene>
<feature type="domain" description="Thiolase N-terminal" evidence="1">
    <location>
        <begin position="321"/>
        <end position="415"/>
    </location>
</feature>
<evidence type="ECO:0000313" key="2">
    <source>
        <dbReference type="EMBL" id="CAI8055594.1"/>
    </source>
</evidence>
<comment type="caution">
    <text evidence="2">The sequence shown here is derived from an EMBL/GenBank/DDBJ whole genome shotgun (WGS) entry which is preliminary data.</text>
</comment>
<dbReference type="Gene3D" id="3.40.47.10">
    <property type="match status" value="1"/>
</dbReference>
<evidence type="ECO:0000313" key="3">
    <source>
        <dbReference type="Proteomes" id="UP001174909"/>
    </source>
</evidence>
<dbReference type="InterPro" id="IPR020616">
    <property type="entry name" value="Thiolase_N"/>
</dbReference>
<dbReference type="Pfam" id="PF00108">
    <property type="entry name" value="Thiolase_N"/>
    <property type="match status" value="1"/>
</dbReference>
<reference evidence="2" key="1">
    <citation type="submission" date="2023-03" db="EMBL/GenBank/DDBJ databases">
        <authorList>
            <person name="Steffen K."/>
            <person name="Cardenas P."/>
        </authorList>
    </citation>
    <scope>NUCLEOTIDE SEQUENCE</scope>
</reference>
<dbReference type="SUPFAM" id="SSF53901">
    <property type="entry name" value="Thiolase-like"/>
    <property type="match status" value="1"/>
</dbReference>